<evidence type="ECO:0000256" key="1">
    <source>
        <dbReference type="SAM" id="MobiDB-lite"/>
    </source>
</evidence>
<reference evidence="2" key="1">
    <citation type="journal article" date="2015" name="Nature">
        <title>Complex archaea that bridge the gap between prokaryotes and eukaryotes.</title>
        <authorList>
            <person name="Spang A."/>
            <person name="Saw J.H."/>
            <person name="Jorgensen S.L."/>
            <person name="Zaremba-Niedzwiedzka K."/>
            <person name="Martijn J."/>
            <person name="Lind A.E."/>
            <person name="van Eijk R."/>
            <person name="Schleper C."/>
            <person name="Guy L."/>
            <person name="Ettema T.J."/>
        </authorList>
    </citation>
    <scope>NUCLEOTIDE SEQUENCE</scope>
</reference>
<dbReference type="Gene3D" id="2.60.40.4070">
    <property type="match status" value="1"/>
</dbReference>
<feature type="compositionally biased region" description="Basic and acidic residues" evidence="1">
    <location>
        <begin position="258"/>
        <end position="267"/>
    </location>
</feature>
<proteinExistence type="predicted"/>
<dbReference type="AlphaFoldDB" id="A0A0F8XKV7"/>
<feature type="region of interest" description="Disordered" evidence="1">
    <location>
        <begin position="237"/>
        <end position="267"/>
    </location>
</feature>
<accession>A0A0F8XKV7</accession>
<sequence length="323" mass="34738">MAGLLAASRCLTFAIVGVALLASSSPAYEPPLDEWRVKREAVFEFARKPHVSRNGDRITIQFATKGFCDVSVAVEDAKGKIVRHLASGVLGDNAPPPLRKDSLAQSLVWDGKDDSGRYVEDVSPLTVRVSLGLKPRYEQSLNEAPMKLPSFRSPPGKVFATAEGVYYFTFGSGVSFLRLLDHDGRYVRTIYPFPAAKLPQVRGAIRREFPRINAEDAAGFVADAYGVPRGAAGAVDVEGRPRAEAEPEAEAEAAGRPGARDPRARAEVSSRLARLEARADRTIRGLAEPEAVAGDVSLEILQESADAIITQAASLGENALVDR</sequence>
<name>A0A0F8XKV7_9ZZZZ</name>
<gene>
    <name evidence="2" type="ORF">LCGC14_3011410</name>
</gene>
<organism evidence="2">
    <name type="scientific">marine sediment metagenome</name>
    <dbReference type="NCBI Taxonomy" id="412755"/>
    <lineage>
        <taxon>unclassified sequences</taxon>
        <taxon>metagenomes</taxon>
        <taxon>ecological metagenomes</taxon>
    </lineage>
</organism>
<protein>
    <submittedName>
        <fullName evidence="2">Uncharacterized protein</fullName>
    </submittedName>
</protein>
<comment type="caution">
    <text evidence="2">The sequence shown here is derived from an EMBL/GenBank/DDBJ whole genome shotgun (WGS) entry which is preliminary data.</text>
</comment>
<evidence type="ECO:0000313" key="2">
    <source>
        <dbReference type="EMBL" id="KKK61730.1"/>
    </source>
</evidence>
<feature type="non-terminal residue" evidence="2">
    <location>
        <position position="323"/>
    </location>
</feature>
<dbReference type="EMBL" id="LAZR01062339">
    <property type="protein sequence ID" value="KKK61730.1"/>
    <property type="molecule type" value="Genomic_DNA"/>
</dbReference>